<evidence type="ECO:0000256" key="2">
    <source>
        <dbReference type="ARBA" id="ARBA00022643"/>
    </source>
</evidence>
<evidence type="ECO:0000313" key="4">
    <source>
        <dbReference type="EMBL" id="KIL00779.1"/>
    </source>
</evidence>
<reference evidence="4 5" key="1">
    <citation type="submission" date="2014-04" db="EMBL/GenBank/DDBJ databases">
        <authorList>
            <consortium name="DOE Joint Genome Institute"/>
            <person name="Kuo A."/>
            <person name="Kohler A."/>
            <person name="Jargeat P."/>
            <person name="Nagy L.G."/>
            <person name="Floudas D."/>
            <person name="Copeland A."/>
            <person name="Barry K.W."/>
            <person name="Cichocki N."/>
            <person name="Veneault-Fourrey C."/>
            <person name="LaButti K."/>
            <person name="Lindquist E.A."/>
            <person name="Lipzen A."/>
            <person name="Lundell T."/>
            <person name="Morin E."/>
            <person name="Murat C."/>
            <person name="Sun H."/>
            <person name="Tunlid A."/>
            <person name="Henrissat B."/>
            <person name="Grigoriev I.V."/>
            <person name="Hibbett D.S."/>
            <person name="Martin F."/>
            <person name="Nordberg H.P."/>
            <person name="Cantor M.N."/>
            <person name="Hua S.X."/>
        </authorList>
    </citation>
    <scope>NUCLEOTIDE SEQUENCE [LARGE SCALE GENOMIC DNA]</scope>
    <source>
        <strain evidence="4 5">Ve08.2h10</strain>
    </source>
</reference>
<dbReference type="AlphaFoldDB" id="A0A0D0DYE4"/>
<dbReference type="PANTHER" id="PTHR32332:SF31">
    <property type="entry name" value="2-NITROPROPANE DIOXYGENASE FAMILY, PUTATIVE (AFU_ORTHOLOGUE AFUA_2G09850)-RELATED"/>
    <property type="match status" value="1"/>
</dbReference>
<evidence type="ECO:0000256" key="3">
    <source>
        <dbReference type="ARBA" id="ARBA00023002"/>
    </source>
</evidence>
<name>A0A0D0DYE4_9AGAM</name>
<dbReference type="InterPro" id="IPR013785">
    <property type="entry name" value="Aldolase_TIM"/>
</dbReference>
<dbReference type="InterPro" id="IPR004136">
    <property type="entry name" value="NMO"/>
</dbReference>
<proteinExistence type="predicted"/>
<dbReference type="InParanoid" id="A0A0D0DYE4"/>
<dbReference type="Gene3D" id="3.20.20.70">
    <property type="entry name" value="Aldolase class I"/>
    <property type="match status" value="1"/>
</dbReference>
<dbReference type="STRING" id="930991.A0A0D0DYE4"/>
<organism evidence="4 5">
    <name type="scientific">Paxillus rubicundulus Ve08.2h10</name>
    <dbReference type="NCBI Taxonomy" id="930991"/>
    <lineage>
        <taxon>Eukaryota</taxon>
        <taxon>Fungi</taxon>
        <taxon>Dikarya</taxon>
        <taxon>Basidiomycota</taxon>
        <taxon>Agaricomycotina</taxon>
        <taxon>Agaricomycetes</taxon>
        <taxon>Agaricomycetidae</taxon>
        <taxon>Boletales</taxon>
        <taxon>Paxilineae</taxon>
        <taxon>Paxillaceae</taxon>
        <taxon>Paxillus</taxon>
    </lineage>
</organism>
<evidence type="ECO:0000313" key="5">
    <source>
        <dbReference type="Proteomes" id="UP000054538"/>
    </source>
</evidence>
<sequence>MPIDTPITRLLGVKTPVVSAPMAGASGGALAAQVTAGGAFGFLAAGYKSAESLIDEISLARRILQLSSSELLPIGVGYLGWQLEKSTAKPEAMLSAALDNHIQAIWLAFGNNLGQWIKFIRDYDAQHKRSRSTIVFVQVSSVEEALVAIHDWKVDVLVAQGNESGGHGHRSAPPLLTLVPSLLAVTPKDGPPLLAAGGLVTGGQVASLLVLGASGAVLGTRFLATPESQYTDVQKKALVAARSDATVRTLAFDRARGTLDWPTGVDGRGLYNSTVKDLDSGVDVEIVKAKFNEGVRNGDTDRILVWSGAGVGLISEIKGAKDIVQELHEDIVKCLQVASGLCNDKRE</sequence>
<dbReference type="GO" id="GO:0018580">
    <property type="term" value="F:nitronate monooxygenase activity"/>
    <property type="evidence" value="ECO:0007669"/>
    <property type="project" value="InterPro"/>
</dbReference>
<evidence type="ECO:0000256" key="1">
    <source>
        <dbReference type="ARBA" id="ARBA00022630"/>
    </source>
</evidence>
<keyword evidence="1" id="KW-0285">Flavoprotein</keyword>
<dbReference type="OrthoDB" id="2349068at2759"/>
<keyword evidence="5" id="KW-1185">Reference proteome</keyword>
<gene>
    <name evidence="4" type="ORF">PAXRUDRAFT_821366</name>
</gene>
<dbReference type="EMBL" id="KN824827">
    <property type="protein sequence ID" value="KIL00779.1"/>
    <property type="molecule type" value="Genomic_DNA"/>
</dbReference>
<dbReference type="Pfam" id="PF03060">
    <property type="entry name" value="NMO"/>
    <property type="match status" value="1"/>
</dbReference>
<keyword evidence="3" id="KW-0560">Oxidoreductase</keyword>
<keyword evidence="2" id="KW-0288">FMN</keyword>
<protein>
    <recommendedName>
        <fullName evidence="6">Nitronate monooxygenase</fullName>
    </recommendedName>
</protein>
<dbReference type="CDD" id="cd04730">
    <property type="entry name" value="NPD_like"/>
    <property type="match status" value="1"/>
</dbReference>
<dbReference type="SUPFAM" id="SSF51412">
    <property type="entry name" value="Inosine monophosphate dehydrogenase (IMPDH)"/>
    <property type="match status" value="1"/>
</dbReference>
<accession>A0A0D0DYE4</accession>
<dbReference type="PANTHER" id="PTHR32332">
    <property type="entry name" value="2-NITROPROPANE DIOXYGENASE"/>
    <property type="match status" value="1"/>
</dbReference>
<dbReference type="HOGENOM" id="CLU_038732_9_1_1"/>
<dbReference type="Proteomes" id="UP000054538">
    <property type="component" value="Unassembled WGS sequence"/>
</dbReference>
<evidence type="ECO:0008006" key="6">
    <source>
        <dbReference type="Google" id="ProtNLM"/>
    </source>
</evidence>
<reference evidence="5" key="2">
    <citation type="submission" date="2015-01" db="EMBL/GenBank/DDBJ databases">
        <title>Evolutionary Origins and Diversification of the Mycorrhizal Mutualists.</title>
        <authorList>
            <consortium name="DOE Joint Genome Institute"/>
            <consortium name="Mycorrhizal Genomics Consortium"/>
            <person name="Kohler A."/>
            <person name="Kuo A."/>
            <person name="Nagy L.G."/>
            <person name="Floudas D."/>
            <person name="Copeland A."/>
            <person name="Barry K.W."/>
            <person name="Cichocki N."/>
            <person name="Veneault-Fourrey C."/>
            <person name="LaButti K."/>
            <person name="Lindquist E.A."/>
            <person name="Lipzen A."/>
            <person name="Lundell T."/>
            <person name="Morin E."/>
            <person name="Murat C."/>
            <person name="Riley R."/>
            <person name="Ohm R."/>
            <person name="Sun H."/>
            <person name="Tunlid A."/>
            <person name="Henrissat B."/>
            <person name="Grigoriev I.V."/>
            <person name="Hibbett D.S."/>
            <person name="Martin F."/>
        </authorList>
    </citation>
    <scope>NUCLEOTIDE SEQUENCE [LARGE SCALE GENOMIC DNA]</scope>
    <source>
        <strain evidence="5">Ve08.2h10</strain>
    </source>
</reference>